<dbReference type="AlphaFoldDB" id="A0A0K1P9U7"/>
<dbReference type="InterPro" id="IPR001932">
    <property type="entry name" value="PPM-type_phosphatase-like_dom"/>
</dbReference>
<dbReference type="PROSITE" id="PS51746">
    <property type="entry name" value="PPM_2"/>
    <property type="match status" value="1"/>
</dbReference>
<dbReference type="RefSeq" id="WP_082342625.1">
    <property type="nucleotide sequence ID" value="NZ_CP012332.1"/>
</dbReference>
<sequence length="247" mass="26390">MNLEHCGRTDVGRVRDHNEDSFLENEALGLFVVADGMGGHAAGEVASRLAAETIENEVRTQLEVEGDDGEAAADLAGILRDAVEVAGARVYHQSKRNPAQAGMGTTATALLVRDGKAVIGHVGDSRAYLWRDGELRQLTDDHSLVAEQVRAGLLLPDEARHSRLRNIITRSVGVEEHVEVDVRSVDADADSLFLLCSDGLTNLVDDDEIAEAAQTLPVDMLPSALVDLANERGGDDNITVIVVRVGA</sequence>
<accession>A0A0K1P9U7</accession>
<dbReference type="SUPFAM" id="SSF81606">
    <property type="entry name" value="PP2C-like"/>
    <property type="match status" value="1"/>
</dbReference>
<dbReference type="OrthoDB" id="5496340at2"/>
<dbReference type="Pfam" id="PF13672">
    <property type="entry name" value="PP2C_2"/>
    <property type="match status" value="1"/>
</dbReference>
<proteinExistence type="predicted"/>
<evidence type="ECO:0000313" key="2">
    <source>
        <dbReference type="EMBL" id="AKU90272.1"/>
    </source>
</evidence>
<dbReference type="Proteomes" id="UP000055590">
    <property type="component" value="Chromosome"/>
</dbReference>
<protein>
    <submittedName>
        <fullName evidence="2">Serine/threonine phosphatase PrpC</fullName>
    </submittedName>
</protein>
<dbReference type="SMART" id="SM00332">
    <property type="entry name" value="PP2Cc"/>
    <property type="match status" value="1"/>
</dbReference>
<dbReference type="GO" id="GO:0004722">
    <property type="term" value="F:protein serine/threonine phosphatase activity"/>
    <property type="evidence" value="ECO:0007669"/>
    <property type="project" value="InterPro"/>
</dbReference>
<name>A0A0K1P9U7_9BACT</name>
<evidence type="ECO:0000259" key="1">
    <source>
        <dbReference type="PROSITE" id="PS51746"/>
    </source>
</evidence>
<reference evidence="2 3" key="1">
    <citation type="submission" date="2015-08" db="EMBL/GenBank/DDBJ databases">
        <authorList>
            <person name="Babu N.S."/>
            <person name="Beckwith C.J."/>
            <person name="Beseler K.G."/>
            <person name="Brison A."/>
            <person name="Carone J.V."/>
            <person name="Caskin T.P."/>
            <person name="Diamond M."/>
            <person name="Durham M.E."/>
            <person name="Foxe J.M."/>
            <person name="Go M."/>
            <person name="Henderson B.A."/>
            <person name="Jones I.B."/>
            <person name="McGettigan J.A."/>
            <person name="Micheletti S.J."/>
            <person name="Nasrallah M.E."/>
            <person name="Ortiz D."/>
            <person name="Piller C.R."/>
            <person name="Privatt S.R."/>
            <person name="Schneider S.L."/>
            <person name="Sharp S."/>
            <person name="Smith T.C."/>
            <person name="Stanton J.D."/>
            <person name="Ullery H.E."/>
            <person name="Wilson R.J."/>
            <person name="Serrano M.G."/>
            <person name="Buck G."/>
            <person name="Lee V."/>
            <person name="Wang Y."/>
            <person name="Carvalho R."/>
            <person name="Voegtly L."/>
            <person name="Shi R."/>
            <person name="Duckworth R."/>
            <person name="Johnson A."/>
            <person name="Loviza R."/>
            <person name="Walstead R."/>
            <person name="Shah Z."/>
            <person name="Kiflezghi M."/>
            <person name="Wade K."/>
            <person name="Ball S.L."/>
            <person name="Bradley K.W."/>
            <person name="Asai D.J."/>
            <person name="Bowman C.A."/>
            <person name="Russell D.A."/>
            <person name="Pope W.H."/>
            <person name="Jacobs-Sera D."/>
            <person name="Hendrix R.W."/>
            <person name="Hatfull G.F."/>
        </authorList>
    </citation>
    <scope>NUCLEOTIDE SEQUENCE [LARGE SCALE GENOMIC DNA]</scope>
    <source>
        <strain evidence="2 3">DSM 27710</strain>
    </source>
</reference>
<evidence type="ECO:0000313" key="3">
    <source>
        <dbReference type="Proteomes" id="UP000055590"/>
    </source>
</evidence>
<organism evidence="2 3">
    <name type="scientific">Vulgatibacter incomptus</name>
    <dbReference type="NCBI Taxonomy" id="1391653"/>
    <lineage>
        <taxon>Bacteria</taxon>
        <taxon>Pseudomonadati</taxon>
        <taxon>Myxococcota</taxon>
        <taxon>Myxococcia</taxon>
        <taxon>Myxococcales</taxon>
        <taxon>Cystobacterineae</taxon>
        <taxon>Vulgatibacteraceae</taxon>
        <taxon>Vulgatibacter</taxon>
    </lineage>
</organism>
<dbReference type="PATRIC" id="fig|1391653.3.peg.678"/>
<dbReference type="SMART" id="SM00331">
    <property type="entry name" value="PP2C_SIG"/>
    <property type="match status" value="1"/>
</dbReference>
<dbReference type="Gene3D" id="3.60.40.10">
    <property type="entry name" value="PPM-type phosphatase domain"/>
    <property type="match status" value="1"/>
</dbReference>
<dbReference type="PANTHER" id="PTHR47992">
    <property type="entry name" value="PROTEIN PHOSPHATASE"/>
    <property type="match status" value="1"/>
</dbReference>
<dbReference type="CDD" id="cd00143">
    <property type="entry name" value="PP2Cc"/>
    <property type="match status" value="1"/>
</dbReference>
<keyword evidence="3" id="KW-1185">Reference proteome</keyword>
<feature type="domain" description="PPM-type phosphatase" evidence="1">
    <location>
        <begin position="4"/>
        <end position="245"/>
    </location>
</feature>
<dbReference type="KEGG" id="vin:AKJ08_0659"/>
<dbReference type="InterPro" id="IPR015655">
    <property type="entry name" value="PP2C"/>
</dbReference>
<dbReference type="NCBIfam" id="NF033484">
    <property type="entry name" value="Stp1_PP2C_phos"/>
    <property type="match status" value="1"/>
</dbReference>
<dbReference type="EMBL" id="CP012332">
    <property type="protein sequence ID" value="AKU90272.1"/>
    <property type="molecule type" value="Genomic_DNA"/>
</dbReference>
<dbReference type="InterPro" id="IPR036457">
    <property type="entry name" value="PPM-type-like_dom_sf"/>
</dbReference>
<dbReference type="STRING" id="1391653.AKJ08_0659"/>
<gene>
    <name evidence="2" type="ORF">AKJ08_0659</name>
</gene>